<protein>
    <submittedName>
        <fullName evidence="1">Uncharacterized protein</fullName>
    </submittedName>
</protein>
<dbReference type="AlphaFoldDB" id="A0AA42QPI5"/>
<evidence type="ECO:0000313" key="2">
    <source>
        <dbReference type="Proteomes" id="UP001161567"/>
    </source>
</evidence>
<name>A0AA42QPI5_ACIJO</name>
<accession>A0AA42QPI5</accession>
<comment type="caution">
    <text evidence="1">The sequence shown here is derived from an EMBL/GenBank/DDBJ whole genome shotgun (WGS) entry which is preliminary data.</text>
</comment>
<organism evidence="1 2">
    <name type="scientific">Acinetobacter johnsonii</name>
    <dbReference type="NCBI Taxonomy" id="40214"/>
    <lineage>
        <taxon>Bacteria</taxon>
        <taxon>Pseudomonadati</taxon>
        <taxon>Pseudomonadota</taxon>
        <taxon>Gammaproteobacteria</taxon>
        <taxon>Moraxellales</taxon>
        <taxon>Moraxellaceae</taxon>
        <taxon>Acinetobacter</taxon>
    </lineage>
</organism>
<reference evidence="1" key="1">
    <citation type="submission" date="2022-09" db="EMBL/GenBank/DDBJ databases">
        <title>Intensive care unit water sources are persistently colonized with multi-drug resistant bacteria and are the site of extensive horizontal gene transfer of antibiotic resistance genes.</title>
        <authorList>
            <person name="Diorio-Toth L."/>
        </authorList>
    </citation>
    <scope>NUCLEOTIDE SEQUENCE</scope>
    <source>
        <strain evidence="1">GD03725</strain>
    </source>
</reference>
<gene>
    <name evidence="1" type="ORF">N5I27_04760</name>
</gene>
<proteinExistence type="predicted"/>
<sequence length="61" mass="6979">MRCDMGVREAIIQPSLKHLLDTKVTHNAYILDDQGKEVQITTAMIRTACHQLLKQCRSIKN</sequence>
<evidence type="ECO:0000313" key="1">
    <source>
        <dbReference type="EMBL" id="MDH1437732.1"/>
    </source>
</evidence>
<dbReference type="EMBL" id="JAOCIL010000001">
    <property type="protein sequence ID" value="MDH1437732.1"/>
    <property type="molecule type" value="Genomic_DNA"/>
</dbReference>
<dbReference type="Proteomes" id="UP001161567">
    <property type="component" value="Unassembled WGS sequence"/>
</dbReference>
<dbReference type="NCBIfam" id="NF045613">
    <property type="entry name" value="PA1571_fam"/>
    <property type="match status" value="1"/>
</dbReference>
<dbReference type="InterPro" id="IPR054635">
    <property type="entry name" value="PA1571-like"/>
</dbReference>